<name>A0A1G2KV15_9BACT</name>
<gene>
    <name evidence="4" type="ORF">A3C92_03325</name>
</gene>
<accession>A0A1G2KV15</accession>
<protein>
    <submittedName>
        <fullName evidence="4">Fe-S cluster assembly protein SufB</fullName>
    </submittedName>
</protein>
<dbReference type="PANTHER" id="PTHR30508:SF1">
    <property type="entry name" value="UPF0051 PROTEIN ABCI8, CHLOROPLASTIC-RELATED"/>
    <property type="match status" value="1"/>
</dbReference>
<dbReference type="InterPro" id="IPR037284">
    <property type="entry name" value="SUF_FeS_clus_asmbl_SufBD_sf"/>
</dbReference>
<dbReference type="GO" id="GO:0016226">
    <property type="term" value="P:iron-sulfur cluster assembly"/>
    <property type="evidence" value="ECO:0007669"/>
    <property type="project" value="InterPro"/>
</dbReference>
<reference evidence="4 5" key="1">
    <citation type="journal article" date="2016" name="Nat. Commun.">
        <title>Thousands of microbial genomes shed light on interconnected biogeochemical processes in an aquifer system.</title>
        <authorList>
            <person name="Anantharaman K."/>
            <person name="Brown C.T."/>
            <person name="Hug L.A."/>
            <person name="Sharon I."/>
            <person name="Castelle C.J."/>
            <person name="Probst A.J."/>
            <person name="Thomas B.C."/>
            <person name="Singh A."/>
            <person name="Wilkins M.J."/>
            <person name="Karaoz U."/>
            <person name="Brodie E.L."/>
            <person name="Williams K.H."/>
            <person name="Hubbard S.S."/>
            <person name="Banfield J.F."/>
        </authorList>
    </citation>
    <scope>NUCLEOTIDE SEQUENCE [LARGE SCALE GENOMIC DNA]</scope>
</reference>
<comment type="caution">
    <text evidence="4">The sequence shown here is derived from an EMBL/GenBank/DDBJ whole genome shotgun (WGS) entry which is preliminary data.</text>
</comment>
<evidence type="ECO:0000259" key="2">
    <source>
        <dbReference type="Pfam" id="PF01458"/>
    </source>
</evidence>
<dbReference type="SUPFAM" id="SSF101960">
    <property type="entry name" value="Stabilizer of iron transporter SufD"/>
    <property type="match status" value="1"/>
</dbReference>
<evidence type="ECO:0000256" key="1">
    <source>
        <dbReference type="ARBA" id="ARBA00043967"/>
    </source>
</evidence>
<proteinExistence type="inferred from homology"/>
<dbReference type="Proteomes" id="UP000177177">
    <property type="component" value="Unassembled WGS sequence"/>
</dbReference>
<evidence type="ECO:0000259" key="3">
    <source>
        <dbReference type="Pfam" id="PF19295"/>
    </source>
</evidence>
<dbReference type="InterPro" id="IPR055346">
    <property type="entry name" value="Fe-S_cluster_assembly_SufBD"/>
</dbReference>
<comment type="similarity">
    <text evidence="1">Belongs to the iron-sulfur cluster assembly SufBD family.</text>
</comment>
<dbReference type="AlphaFoldDB" id="A0A1G2KV15"/>
<dbReference type="Pfam" id="PF19295">
    <property type="entry name" value="SufBD_N"/>
    <property type="match status" value="1"/>
</dbReference>
<feature type="domain" description="SUF system FeS cluster assembly SufBD core" evidence="2">
    <location>
        <begin position="206"/>
        <end position="440"/>
    </location>
</feature>
<feature type="domain" description="SUF system FeS cluster assembly SufBD N-terminal" evidence="3">
    <location>
        <begin position="129"/>
        <end position="203"/>
    </location>
</feature>
<dbReference type="InterPro" id="IPR000825">
    <property type="entry name" value="SUF_FeS_clus_asmbl_SufBD_core"/>
</dbReference>
<organism evidence="4 5">
    <name type="scientific">Candidatus Sungbacteria bacterium RIFCSPHIGHO2_02_FULL_53_17</name>
    <dbReference type="NCBI Taxonomy" id="1802275"/>
    <lineage>
        <taxon>Bacteria</taxon>
        <taxon>Candidatus Sungiibacteriota</taxon>
    </lineage>
</organism>
<dbReference type="EMBL" id="MHQN01000021">
    <property type="protein sequence ID" value="OHA03275.1"/>
    <property type="molecule type" value="Genomic_DNA"/>
</dbReference>
<evidence type="ECO:0000313" key="5">
    <source>
        <dbReference type="Proteomes" id="UP000177177"/>
    </source>
</evidence>
<evidence type="ECO:0000313" key="4">
    <source>
        <dbReference type="EMBL" id="OHA03275.1"/>
    </source>
</evidence>
<dbReference type="Pfam" id="PF01458">
    <property type="entry name" value="SUFBD_core"/>
    <property type="match status" value="1"/>
</dbReference>
<sequence length="469" mass="52801">MVKILGSTDISQDPIWERPSPERWVNRTQKGISEKIVEEISYLKSEPDWMRQKRLLAYKFFREKRIPTWGVDLSELNFDDITFFIRPGERQYQNWDEVPGDIKNVYNQLGIPQAEQKFLAGLVGQYESEGFYAKLKKQWEDLGVIFTDTDTALKKYPDLVQEYFMTRCVPAADHAFAALHGAVWSGGSFVYVPAGVKVALPLQAYFRMNAQQSGQFEHTLIIAEEGASVHYIESCTAPKYSTDSLHSAVVEIFVKKNASVRYTTIQNWSKNVYNLNTKRALVAEDGKVEWVGGSLGSKRTMLYPMSILHGRGASARHLNIAVAAEGQWKDTGAKVVHGAPYTNSRVISKSVSLGGGRSSYRGLLKIAKGAHGSKAHVQCDALLLDPRSQSDTYPYMEIYEDDVAIMHEATVNRVTDAQLFYLRSRGLTEEQAFDLILSGFLDPISRELPLDYALELNRMIRLEMTGSVG</sequence>
<dbReference type="NCBIfam" id="TIGR01980">
    <property type="entry name" value="sufB"/>
    <property type="match status" value="1"/>
</dbReference>
<dbReference type="InterPro" id="IPR045595">
    <property type="entry name" value="SufBD_N"/>
</dbReference>
<dbReference type="InterPro" id="IPR010231">
    <property type="entry name" value="SUF_FeS_clus_asmbl_SufB"/>
</dbReference>
<dbReference type="PANTHER" id="PTHR30508">
    <property type="entry name" value="FES CLUSTER ASSEMBLY PROTEIN SUF"/>
    <property type="match status" value="1"/>
</dbReference>